<keyword evidence="2" id="KW-1185">Reference proteome</keyword>
<accession>C8W850</accession>
<dbReference type="STRING" id="521095.Apar_1212"/>
<dbReference type="OrthoDB" id="9814572at2"/>
<dbReference type="GeneID" id="84806732"/>
<dbReference type="EMBL" id="CP001721">
    <property type="protein sequence ID" value="ACV51640.1"/>
    <property type="molecule type" value="Genomic_DNA"/>
</dbReference>
<dbReference type="AlphaFoldDB" id="C8W850"/>
<protein>
    <submittedName>
        <fullName evidence="1">Uncharacterized protein</fullName>
    </submittedName>
</protein>
<proteinExistence type="predicted"/>
<name>C8W850_LANP1</name>
<evidence type="ECO:0000313" key="1">
    <source>
        <dbReference type="EMBL" id="ACV51640.1"/>
    </source>
</evidence>
<gene>
    <name evidence="1" type="ordered locus">Apar_1212</name>
</gene>
<dbReference type="RefSeq" id="WP_012809296.1">
    <property type="nucleotide sequence ID" value="NC_013203.1"/>
</dbReference>
<dbReference type="Pfam" id="PF20118">
    <property type="entry name" value="DUF6508"/>
    <property type="match status" value="1"/>
</dbReference>
<dbReference type="HOGENOM" id="CLU_1881437_0_0_11"/>
<reference evidence="1 2" key="1">
    <citation type="journal article" date="2009" name="Stand. Genomic Sci.">
        <title>Complete genome sequence of Atopobium parvulum type strain (IPP 1246).</title>
        <authorList>
            <person name="Copeland A."/>
            <person name="Sikorski J."/>
            <person name="Lapidus A."/>
            <person name="Nolan M."/>
            <person name="Del Rio T.G."/>
            <person name="Lucas S."/>
            <person name="Chen F."/>
            <person name="Tice H."/>
            <person name="Pitluck S."/>
            <person name="Cheng J.F."/>
            <person name="Pukall R."/>
            <person name="Chertkov O."/>
            <person name="Brettin T."/>
            <person name="Han C."/>
            <person name="Detter J.C."/>
            <person name="Kuske C."/>
            <person name="Bruce D."/>
            <person name="Goodwin L."/>
            <person name="Ivanova N."/>
            <person name="Mavromatis K."/>
            <person name="Mikhailova N."/>
            <person name="Chen A."/>
            <person name="Palaniappan K."/>
            <person name="Chain P."/>
            <person name="Rohde M."/>
            <person name="Goker M."/>
            <person name="Bristow J."/>
            <person name="Eisen J.A."/>
            <person name="Markowitz V."/>
            <person name="Hugenholtz P."/>
            <person name="Kyrpides N.C."/>
            <person name="Klenk H.P."/>
            <person name="Detter J.C."/>
        </authorList>
    </citation>
    <scope>NUCLEOTIDE SEQUENCE [LARGE SCALE GENOMIC DNA]</scope>
    <source>
        <strain evidence="2">ATCC 33793 / DSM 20469 / CCUG 32760 / JCM 10300 / KCTC 3663 / VPI 0546 / 1246</strain>
    </source>
</reference>
<dbReference type="eggNOG" id="ENOG5032AR2">
    <property type="taxonomic scope" value="Bacteria"/>
</dbReference>
<dbReference type="Proteomes" id="UP000000960">
    <property type="component" value="Chromosome"/>
</dbReference>
<evidence type="ECO:0000313" key="2">
    <source>
        <dbReference type="Proteomes" id="UP000000960"/>
    </source>
</evidence>
<dbReference type="KEGG" id="apv:Apar_1212"/>
<organism evidence="1 2">
    <name type="scientific">Lancefieldella parvula (strain ATCC 33793 / DSM 20469 / CCUG 32760 / JCM 10300 / KCTC 3663 / VPI 0546 / 1246)</name>
    <name type="common">Atopobium parvulum</name>
    <dbReference type="NCBI Taxonomy" id="521095"/>
    <lineage>
        <taxon>Bacteria</taxon>
        <taxon>Bacillati</taxon>
        <taxon>Actinomycetota</taxon>
        <taxon>Coriobacteriia</taxon>
        <taxon>Coriobacteriales</taxon>
        <taxon>Atopobiaceae</taxon>
        <taxon>Lancefieldella</taxon>
    </lineage>
</organism>
<sequence>MFEGLTKHLPAIEKAERFGNWVVDRESKGTMDDPIQMPYVDYETTVTNVDQAIYDFADGHPEYELTHYRDILERNGLEWGRQAMSRADVSDLDGQAVMALLLGAVRAERFCDGALLGFFEDGSIRRWLLRLREIDNGGSNER</sequence>
<dbReference type="InterPro" id="IPR045425">
    <property type="entry name" value="DUF6508"/>
</dbReference>